<protein>
    <submittedName>
        <fullName evidence="1">Uncharacterized protein</fullName>
    </submittedName>
</protein>
<accession>A0A7W8X8Q2</accession>
<dbReference type="Proteomes" id="UP000585507">
    <property type="component" value="Unassembled WGS sequence"/>
</dbReference>
<organism evidence="1 2">
    <name type="scientific">Rhizobium giardinii</name>
    <dbReference type="NCBI Taxonomy" id="56731"/>
    <lineage>
        <taxon>Bacteria</taxon>
        <taxon>Pseudomonadati</taxon>
        <taxon>Pseudomonadota</taxon>
        <taxon>Alphaproteobacteria</taxon>
        <taxon>Hyphomicrobiales</taxon>
        <taxon>Rhizobiaceae</taxon>
        <taxon>Rhizobium/Agrobacterium group</taxon>
        <taxon>Rhizobium</taxon>
    </lineage>
</organism>
<proteinExistence type="predicted"/>
<dbReference type="EMBL" id="JACHBK010000005">
    <property type="protein sequence ID" value="MBB5535911.1"/>
    <property type="molecule type" value="Genomic_DNA"/>
</dbReference>
<dbReference type="AlphaFoldDB" id="A0A7W8X8Q2"/>
<keyword evidence="2" id="KW-1185">Reference proteome</keyword>
<name>A0A7W8X8Q2_9HYPH</name>
<evidence type="ECO:0000313" key="2">
    <source>
        <dbReference type="Proteomes" id="UP000585507"/>
    </source>
</evidence>
<gene>
    <name evidence="1" type="ORF">GGD55_002615</name>
</gene>
<sequence length="104" mass="11304">MVHGLAVGQTGAHLKTALVHLPLLPELLQLRFNNGGKLQDEDVVLGTGQHRFVERLYSYDLQSRNNAGKGRPVTVSDGFVFSARRVANLSPVQSGLPGWVLQST</sequence>
<comment type="caution">
    <text evidence="1">The sequence shown here is derived from an EMBL/GenBank/DDBJ whole genome shotgun (WGS) entry which is preliminary data.</text>
</comment>
<dbReference type="RefSeq" id="WP_154663255.1">
    <property type="nucleotide sequence ID" value="NZ_JACHBK010000005.1"/>
</dbReference>
<reference evidence="1 2" key="1">
    <citation type="submission" date="2020-08" db="EMBL/GenBank/DDBJ databases">
        <title>Genomic Encyclopedia of Type Strains, Phase IV (KMG-V): Genome sequencing to study the core and pangenomes of soil and plant-associated prokaryotes.</title>
        <authorList>
            <person name="Whitman W."/>
        </authorList>
    </citation>
    <scope>NUCLEOTIDE SEQUENCE [LARGE SCALE GENOMIC DNA]</scope>
    <source>
        <strain evidence="1 2">SEMIA 4084</strain>
    </source>
</reference>
<evidence type="ECO:0000313" key="1">
    <source>
        <dbReference type="EMBL" id="MBB5535911.1"/>
    </source>
</evidence>